<dbReference type="InterPro" id="IPR045459">
    <property type="entry name" value="DUF5908"/>
</dbReference>
<proteinExistence type="predicted"/>
<dbReference type="EMBL" id="BJYV01000002">
    <property type="protein sequence ID" value="GEO20268.1"/>
    <property type="molecule type" value="Genomic_DNA"/>
</dbReference>
<sequence length="49" mass="5608">MAINIKEMHIKFHVEEAGKAKQGASIDKEKVVAQCVEQVMEILKLKKER</sequence>
<evidence type="ECO:0000313" key="2">
    <source>
        <dbReference type="Proteomes" id="UP000321301"/>
    </source>
</evidence>
<dbReference type="Pfam" id="PF19265">
    <property type="entry name" value="DUF5908"/>
    <property type="match status" value="1"/>
</dbReference>
<dbReference type="RefSeq" id="WP_020891014.1">
    <property type="nucleotide sequence ID" value="NZ_BJYV01000002.1"/>
</dbReference>
<organism evidence="1 2">
    <name type="scientific">Cyclobacterium qasimii</name>
    <dbReference type="NCBI Taxonomy" id="1350429"/>
    <lineage>
        <taxon>Bacteria</taxon>
        <taxon>Pseudomonadati</taxon>
        <taxon>Bacteroidota</taxon>
        <taxon>Cytophagia</taxon>
        <taxon>Cytophagales</taxon>
        <taxon>Cyclobacteriaceae</taxon>
        <taxon>Cyclobacterium</taxon>
    </lineage>
</organism>
<name>A0A512C7S0_9BACT</name>
<protein>
    <submittedName>
        <fullName evidence="1">Uncharacterized protein</fullName>
    </submittedName>
</protein>
<dbReference type="AlphaFoldDB" id="A0A512C7S0"/>
<reference evidence="1 2" key="1">
    <citation type="submission" date="2019-07" db="EMBL/GenBank/DDBJ databases">
        <title>Whole genome shotgun sequence of Cyclobacterium qasimii NBRC 106168.</title>
        <authorList>
            <person name="Hosoyama A."/>
            <person name="Uohara A."/>
            <person name="Ohji S."/>
            <person name="Ichikawa N."/>
        </authorList>
    </citation>
    <scope>NUCLEOTIDE SEQUENCE [LARGE SCALE GENOMIC DNA]</scope>
    <source>
        <strain evidence="1 2">NBRC 106168</strain>
    </source>
</reference>
<dbReference type="Proteomes" id="UP000321301">
    <property type="component" value="Unassembled WGS sequence"/>
</dbReference>
<evidence type="ECO:0000313" key="1">
    <source>
        <dbReference type="EMBL" id="GEO20268.1"/>
    </source>
</evidence>
<keyword evidence="2" id="KW-1185">Reference proteome</keyword>
<accession>A0A512C7S0</accession>
<gene>
    <name evidence="1" type="ORF">CQA01_08020</name>
</gene>
<comment type="caution">
    <text evidence="1">The sequence shown here is derived from an EMBL/GenBank/DDBJ whole genome shotgun (WGS) entry which is preliminary data.</text>
</comment>